<keyword evidence="3" id="KW-1185">Reference proteome</keyword>
<feature type="transmembrane region" description="Helical" evidence="1">
    <location>
        <begin position="31"/>
        <end position="54"/>
    </location>
</feature>
<gene>
    <name evidence="2" type="ORF">PCOAH_00017450</name>
</gene>
<dbReference type="Proteomes" id="UP000092716">
    <property type="component" value="Chromosome 7"/>
</dbReference>
<accession>A0A1B1DXC5</accession>
<evidence type="ECO:0000313" key="3">
    <source>
        <dbReference type="Proteomes" id="UP000092716"/>
    </source>
</evidence>
<dbReference type="KEGG" id="pcot:PCOAH_00017450"/>
<sequence>MLLLEKMNTMIENKYAKSNWKRKRFVWKYSLYFTVFYICLSLGILYTLAVRLLISWDSYSNHSCPSSMILSVKRIYMVVLILVTLMVFLNFLFSRLTFIYSNFTNSEFFNSGFFYALVGFIIKYMSWILSFIYILWICFLFVNMMIIYFWPQRWCTFKYNTYGMDALRNCLLVKNRATGCEIDKSLINLRTKDSCNDYNILKVQNFLFLTRSAPNQACTLKDKKLCEFFVDFIKNKNTSWTSFPNCSGNTLDLKEEYFLEAPTMKSDIYLFSVSVIFFWFITTMILIALFIVVRVSTPVDSSFVVNEERFNFFFKFTPEEKMDKAEGKSRSISRIIKEFYLNWNYRRHSWRISFYYNCLAILTAFSIALTLIFQQLIKSFSFFVNYSCEYEHINFILTDLLIFLILISFISIFAFFLSRICSILSNFTINDFMSLGKWIERIGCTVKWFPWALAILIIFWFAINIFNLVTLYFTPNLWCKRRLNNVALHVVNNCRLFEGRTAACTNDMIDSSSNAKTVSHIRKCNDLDFLKNHNYFAFIPDLADKNHVKCTFNNINICTLYKSLRYNQQVMEKAKGLKLEGCLQDPPSEVEDFYDNNIQTSDLYKYSQIFTIGSNVTFAVLMFFFYFVKRTTQFDGLFYQSIDNSEMLILRILRPLTPWT</sequence>
<feature type="transmembrane region" description="Helical" evidence="1">
    <location>
        <begin position="354"/>
        <end position="373"/>
    </location>
</feature>
<keyword evidence="1" id="KW-0812">Transmembrane</keyword>
<feature type="transmembrane region" description="Helical" evidence="1">
    <location>
        <begin position="268"/>
        <end position="293"/>
    </location>
</feature>
<organism evidence="2 3">
    <name type="scientific">Plasmodium coatneyi</name>
    <dbReference type="NCBI Taxonomy" id="208452"/>
    <lineage>
        <taxon>Eukaryota</taxon>
        <taxon>Sar</taxon>
        <taxon>Alveolata</taxon>
        <taxon>Apicomplexa</taxon>
        <taxon>Aconoidasida</taxon>
        <taxon>Haemosporida</taxon>
        <taxon>Plasmodiidae</taxon>
        <taxon>Plasmodium</taxon>
    </lineage>
</organism>
<protein>
    <submittedName>
        <fullName evidence="2">Uncharacterized protein</fullName>
    </submittedName>
</protein>
<feature type="transmembrane region" description="Helical" evidence="1">
    <location>
        <begin position="74"/>
        <end position="96"/>
    </location>
</feature>
<dbReference type="VEuPathDB" id="PlasmoDB:PCOAH_00017450"/>
<dbReference type="OrthoDB" id="328211at2759"/>
<dbReference type="EMBL" id="CP016245">
    <property type="protein sequence ID" value="ANQ07446.1"/>
    <property type="molecule type" value="Genomic_DNA"/>
</dbReference>
<feature type="transmembrane region" description="Helical" evidence="1">
    <location>
        <begin position="448"/>
        <end position="473"/>
    </location>
</feature>
<dbReference type="RefSeq" id="XP_019914141.1">
    <property type="nucleotide sequence ID" value="XM_020058554.1"/>
</dbReference>
<feature type="transmembrane region" description="Helical" evidence="1">
    <location>
        <begin position="609"/>
        <end position="628"/>
    </location>
</feature>
<feature type="transmembrane region" description="Helical" evidence="1">
    <location>
        <begin position="108"/>
        <end position="125"/>
    </location>
</feature>
<reference evidence="3" key="1">
    <citation type="submission" date="2016-06" db="EMBL/GenBank/DDBJ databases">
        <title>First high quality genome sequence of Plasmodium coatneyi using continuous long reads from single molecule, real-time sequencing.</title>
        <authorList>
            <person name="Chien J.-T."/>
            <person name="Pakala S.B."/>
            <person name="Geraldo J.A."/>
            <person name="Lapp S.A."/>
            <person name="Barnwell J.W."/>
            <person name="Kissinger J.C."/>
            <person name="Galinski M.R."/>
            <person name="Humphrey J.C."/>
        </authorList>
    </citation>
    <scope>NUCLEOTIDE SEQUENCE [LARGE SCALE GENOMIC DNA]</scope>
    <source>
        <strain evidence="3">Hackeri</strain>
    </source>
</reference>
<keyword evidence="1" id="KW-1133">Transmembrane helix</keyword>
<feature type="transmembrane region" description="Helical" evidence="1">
    <location>
        <begin position="131"/>
        <end position="150"/>
    </location>
</feature>
<evidence type="ECO:0000313" key="2">
    <source>
        <dbReference type="EMBL" id="ANQ07446.1"/>
    </source>
</evidence>
<keyword evidence="1" id="KW-0472">Membrane</keyword>
<proteinExistence type="predicted"/>
<dbReference type="AlphaFoldDB" id="A0A1B1DXC5"/>
<dbReference type="GeneID" id="30908471"/>
<feature type="transmembrane region" description="Helical" evidence="1">
    <location>
        <begin position="393"/>
        <end position="417"/>
    </location>
</feature>
<evidence type="ECO:0000256" key="1">
    <source>
        <dbReference type="SAM" id="Phobius"/>
    </source>
</evidence>
<name>A0A1B1DXC5_9APIC</name>